<dbReference type="RefSeq" id="WP_121201358.1">
    <property type="nucleotide sequence ID" value="NZ_RBKU01000001.1"/>
</dbReference>
<protein>
    <submittedName>
        <fullName evidence="1">Adenylate kinase family enzyme</fullName>
    </submittedName>
</protein>
<keyword evidence="2" id="KW-1185">Reference proteome</keyword>
<dbReference type="SUPFAM" id="SSF52540">
    <property type="entry name" value="P-loop containing nucleoside triphosphate hydrolases"/>
    <property type="match status" value="1"/>
</dbReference>
<dbReference type="OrthoDB" id="9813917at2"/>
<dbReference type="Gene3D" id="3.40.50.300">
    <property type="entry name" value="P-loop containing nucleotide triphosphate hydrolases"/>
    <property type="match status" value="1"/>
</dbReference>
<reference evidence="1 2" key="1">
    <citation type="submission" date="2018-10" db="EMBL/GenBank/DDBJ databases">
        <title>Genomic Encyclopedia of Archaeal and Bacterial Type Strains, Phase II (KMG-II): from individual species to whole genera.</title>
        <authorList>
            <person name="Goeker M."/>
        </authorList>
    </citation>
    <scope>NUCLEOTIDE SEQUENCE [LARGE SCALE GENOMIC DNA]</scope>
    <source>
        <strain evidence="1 2">DSM 18602</strain>
    </source>
</reference>
<dbReference type="Proteomes" id="UP000268007">
    <property type="component" value="Unassembled WGS sequence"/>
</dbReference>
<gene>
    <name evidence="1" type="ORF">BDD43_5560</name>
</gene>
<evidence type="ECO:0000313" key="1">
    <source>
        <dbReference type="EMBL" id="RKR85296.1"/>
    </source>
</evidence>
<dbReference type="NCBIfam" id="NF004861">
    <property type="entry name" value="PRK06217.1"/>
    <property type="match status" value="1"/>
</dbReference>
<dbReference type="InterPro" id="IPR027417">
    <property type="entry name" value="P-loop_NTPase"/>
</dbReference>
<keyword evidence="1" id="KW-0418">Kinase</keyword>
<dbReference type="GO" id="GO:0016301">
    <property type="term" value="F:kinase activity"/>
    <property type="evidence" value="ECO:0007669"/>
    <property type="project" value="UniProtKB-KW"/>
</dbReference>
<dbReference type="PANTHER" id="PTHR37816">
    <property type="entry name" value="YALI0E33011P"/>
    <property type="match status" value="1"/>
</dbReference>
<dbReference type="InterPro" id="IPR052922">
    <property type="entry name" value="Cytidylate_Kinase-2"/>
</dbReference>
<evidence type="ECO:0000313" key="2">
    <source>
        <dbReference type="Proteomes" id="UP000268007"/>
    </source>
</evidence>
<keyword evidence="1" id="KW-0808">Transferase</keyword>
<sequence length="186" mass="21468">MKIHIFGASGSGVTTLGLALAEKTGYPYFDADQFFWEKSNPPFTIRRDAEERNALLHQQLAENENWILGGSIVQWGDSFPPLFDLTVFLLIPHDVRIARLKQREFERYGDIIFTDELRNKQYQDFIIWASGYDDNTTISPGGRGMGRTLQVHREWIKKLNNGFLEISGDTTVKQRLDFILNSIKHF</sequence>
<organism evidence="1 2">
    <name type="scientific">Mucilaginibacter gracilis</name>
    <dbReference type="NCBI Taxonomy" id="423350"/>
    <lineage>
        <taxon>Bacteria</taxon>
        <taxon>Pseudomonadati</taxon>
        <taxon>Bacteroidota</taxon>
        <taxon>Sphingobacteriia</taxon>
        <taxon>Sphingobacteriales</taxon>
        <taxon>Sphingobacteriaceae</taxon>
        <taxon>Mucilaginibacter</taxon>
    </lineage>
</organism>
<dbReference type="EMBL" id="RBKU01000001">
    <property type="protein sequence ID" value="RKR85296.1"/>
    <property type="molecule type" value="Genomic_DNA"/>
</dbReference>
<comment type="caution">
    <text evidence="1">The sequence shown here is derived from an EMBL/GenBank/DDBJ whole genome shotgun (WGS) entry which is preliminary data.</text>
</comment>
<dbReference type="AlphaFoldDB" id="A0A495J8H8"/>
<name>A0A495J8H8_9SPHI</name>
<dbReference type="PANTHER" id="PTHR37816:SF2">
    <property type="entry name" value="DNA TOPOLOGY MODULATION PROTEIN FLAR-RELATED PROTEIN"/>
    <property type="match status" value="1"/>
</dbReference>
<proteinExistence type="predicted"/>
<accession>A0A495J8H8</accession>